<feature type="compositionally biased region" description="Basic and acidic residues" evidence="2">
    <location>
        <begin position="129"/>
        <end position="151"/>
    </location>
</feature>
<dbReference type="Proteomes" id="UP000198775">
    <property type="component" value="Unassembled WGS sequence"/>
</dbReference>
<dbReference type="PANTHER" id="PTHR11049:SF24">
    <property type="entry name" value="CYTOSOLIC ACYL COENZYME A THIOESTER HYDROLASE"/>
    <property type="match status" value="1"/>
</dbReference>
<feature type="domain" description="HotDog ACOT-type" evidence="3">
    <location>
        <begin position="5"/>
        <end position="117"/>
    </location>
</feature>
<protein>
    <submittedName>
        <fullName evidence="4">Acyl-CoA hydrolase</fullName>
    </submittedName>
</protein>
<dbReference type="EMBL" id="FOCX01000015">
    <property type="protein sequence ID" value="SEO59812.1"/>
    <property type="molecule type" value="Genomic_DNA"/>
</dbReference>
<proteinExistence type="predicted"/>
<dbReference type="CDD" id="cd03442">
    <property type="entry name" value="BFIT_BACH"/>
    <property type="match status" value="1"/>
</dbReference>
<organism evidence="4 5">
    <name type="scientific">Halorientalis persicus</name>
    <dbReference type="NCBI Taxonomy" id="1367881"/>
    <lineage>
        <taxon>Archaea</taxon>
        <taxon>Methanobacteriati</taxon>
        <taxon>Methanobacteriota</taxon>
        <taxon>Stenosarchaea group</taxon>
        <taxon>Halobacteria</taxon>
        <taxon>Halobacteriales</taxon>
        <taxon>Haloarculaceae</taxon>
        <taxon>Halorientalis</taxon>
    </lineage>
</organism>
<evidence type="ECO:0000313" key="5">
    <source>
        <dbReference type="Proteomes" id="UP000198775"/>
    </source>
</evidence>
<dbReference type="PANTHER" id="PTHR11049">
    <property type="entry name" value="ACYL COENZYME A THIOESTER HYDROLASE"/>
    <property type="match status" value="1"/>
</dbReference>
<dbReference type="RefSeq" id="WP_092661670.1">
    <property type="nucleotide sequence ID" value="NZ_FOCX01000015.1"/>
</dbReference>
<reference evidence="5" key="1">
    <citation type="submission" date="2016-10" db="EMBL/GenBank/DDBJ databases">
        <authorList>
            <person name="Varghese N."/>
            <person name="Submissions S."/>
        </authorList>
    </citation>
    <scope>NUCLEOTIDE SEQUENCE [LARGE SCALE GENOMIC DNA]</scope>
    <source>
        <strain evidence="5">IBRC-M 10043</strain>
    </source>
</reference>
<gene>
    <name evidence="4" type="ORF">SAMN05216388_101538</name>
</gene>
<evidence type="ECO:0000313" key="4">
    <source>
        <dbReference type="EMBL" id="SEO59812.1"/>
    </source>
</evidence>
<evidence type="ECO:0000259" key="3">
    <source>
        <dbReference type="PROSITE" id="PS51770"/>
    </source>
</evidence>
<name>A0A1H8R011_9EURY</name>
<evidence type="ECO:0000256" key="1">
    <source>
        <dbReference type="ARBA" id="ARBA00022801"/>
    </source>
</evidence>
<keyword evidence="5" id="KW-1185">Reference proteome</keyword>
<dbReference type="InterPro" id="IPR040170">
    <property type="entry name" value="Cytosol_ACT"/>
</dbReference>
<dbReference type="PROSITE" id="PS51770">
    <property type="entry name" value="HOTDOG_ACOT"/>
    <property type="match status" value="1"/>
</dbReference>
<accession>A0A1H8R011</accession>
<dbReference type="GO" id="GO:0006637">
    <property type="term" value="P:acyl-CoA metabolic process"/>
    <property type="evidence" value="ECO:0007669"/>
    <property type="project" value="TreeGrafter"/>
</dbReference>
<evidence type="ECO:0000256" key="2">
    <source>
        <dbReference type="SAM" id="MobiDB-lite"/>
    </source>
</evidence>
<dbReference type="OrthoDB" id="15030at2157"/>
<dbReference type="InterPro" id="IPR029069">
    <property type="entry name" value="HotDog_dom_sf"/>
</dbReference>
<keyword evidence="1 4" id="KW-0378">Hydrolase</keyword>
<dbReference type="GO" id="GO:0009062">
    <property type="term" value="P:fatty acid catabolic process"/>
    <property type="evidence" value="ECO:0007669"/>
    <property type="project" value="TreeGrafter"/>
</dbReference>
<feature type="region of interest" description="Disordered" evidence="2">
    <location>
        <begin position="122"/>
        <end position="151"/>
    </location>
</feature>
<dbReference type="GO" id="GO:0005829">
    <property type="term" value="C:cytosol"/>
    <property type="evidence" value="ECO:0007669"/>
    <property type="project" value="TreeGrafter"/>
</dbReference>
<dbReference type="InterPro" id="IPR006683">
    <property type="entry name" value="Thioestr_dom"/>
</dbReference>
<dbReference type="Gene3D" id="3.10.129.10">
    <property type="entry name" value="Hotdog Thioesterase"/>
    <property type="match status" value="1"/>
</dbReference>
<sequence length="151" mass="17158">MPDLMDTYIENRKMIQPNHANNLDTTHGGNVLKWMDEVGAMSAIRFAGSDVLTARMEQTNFRGPIPVGENALIESYVYETGTTSMRVRVRTFREDLRTAETELTTESHLVYVAIDEEFEPRSVPELTVESERGEKLLAAARESDENHDHDE</sequence>
<dbReference type="SUPFAM" id="SSF54637">
    <property type="entry name" value="Thioesterase/thiol ester dehydrase-isomerase"/>
    <property type="match status" value="1"/>
</dbReference>
<dbReference type="Pfam" id="PF03061">
    <property type="entry name" value="4HBT"/>
    <property type="match status" value="1"/>
</dbReference>
<dbReference type="AlphaFoldDB" id="A0A1H8R011"/>
<dbReference type="InterPro" id="IPR033120">
    <property type="entry name" value="HOTDOG_ACOT"/>
</dbReference>
<dbReference type="GO" id="GO:0052816">
    <property type="term" value="F:long-chain fatty acyl-CoA hydrolase activity"/>
    <property type="evidence" value="ECO:0007669"/>
    <property type="project" value="TreeGrafter"/>
</dbReference>